<evidence type="ECO:0000313" key="1">
    <source>
        <dbReference type="EMBL" id="CPV66737.1"/>
    </source>
</evidence>
<dbReference type="EMBL" id="CSWP01000009">
    <property type="protein sequence ID" value="CPV66737.1"/>
    <property type="molecule type" value="Genomic_DNA"/>
</dbReference>
<dbReference type="Proteomes" id="UP000045782">
    <property type="component" value="Unassembled WGS sequence"/>
</dbReference>
<evidence type="ECO:0000313" key="2">
    <source>
        <dbReference type="Proteomes" id="UP000045782"/>
    </source>
</evidence>
<organism evidence="1 2">
    <name type="scientific">Mycobacteroides abscessus</name>
    <dbReference type="NCBI Taxonomy" id="36809"/>
    <lineage>
        <taxon>Bacteria</taxon>
        <taxon>Bacillati</taxon>
        <taxon>Actinomycetota</taxon>
        <taxon>Actinomycetes</taxon>
        <taxon>Mycobacteriales</taxon>
        <taxon>Mycobacteriaceae</taxon>
        <taxon>Mycobacteroides</taxon>
    </lineage>
</organism>
<name>A0A0U0ZT12_9MYCO</name>
<dbReference type="RefSeq" id="WP_052619095.1">
    <property type="nucleotide sequence ID" value="NZ_CSWP01000009.1"/>
</dbReference>
<accession>A0A0U0ZT12</accession>
<sequence>MATTSVSLPTEERIEITLVKDGHTIYRNTDGDSLLRALTRVGEEPEDTLTSERQIAQYATETAAQSPRLRRELAYGALGVHEGFKTLHYLEDDELQAQLACPTLPIPTEFVDALKAKLREIERPADGEDYSGDLLELTPDGHTLMLSNMQIGYYPGLKFVTTAQGHTEVHIYATTATPNMVQARTAIDLTNIDAAVTTAFLAWTTTL</sequence>
<proteinExistence type="predicted"/>
<reference evidence="1 2" key="1">
    <citation type="submission" date="2015-03" db="EMBL/GenBank/DDBJ databases">
        <authorList>
            <person name="Murphy D."/>
        </authorList>
    </citation>
    <scope>NUCLEOTIDE SEQUENCE [LARGE SCALE GENOMIC DNA]</scope>
    <source>
        <strain evidence="1 2">PAP088</strain>
    </source>
</reference>
<protein>
    <submittedName>
        <fullName evidence="1">Uncharacterized protein</fullName>
    </submittedName>
</protein>
<dbReference type="AlphaFoldDB" id="A0A0U0ZT12"/>
<gene>
    <name evidence="1" type="ORF">ERS075579_04065</name>
</gene>